<keyword evidence="3" id="KW-1185">Reference proteome</keyword>
<evidence type="ECO:0000256" key="1">
    <source>
        <dbReference type="SAM" id="Phobius"/>
    </source>
</evidence>
<accession>A0ABN9T5S4</accession>
<sequence>MERKHAKELAPGGVCLADYCEVFEVCHGESRLKRQAASQAACNNETLGEARRRCETAMARCFPLGEEKSRKLNAQLSKTWCRTIDCAIRAEQRSGHHSELMPVIVILIFIVLICFIFFSIVVCCVDYSDDIIQWLSDSGALNARWVKRLIKARDTTRAAAGVTDRTREI</sequence>
<dbReference type="PANTHER" id="PTHR21385">
    <property type="entry name" value="ZINC FINGER PROTEIN-RELATED"/>
    <property type="match status" value="1"/>
</dbReference>
<comment type="caution">
    <text evidence="2">The sequence shown here is derived from an EMBL/GenBank/DDBJ whole genome shotgun (WGS) entry which is preliminary data.</text>
</comment>
<dbReference type="Proteomes" id="UP001189429">
    <property type="component" value="Unassembled WGS sequence"/>
</dbReference>
<reference evidence="2" key="1">
    <citation type="submission" date="2023-10" db="EMBL/GenBank/DDBJ databases">
        <authorList>
            <person name="Chen Y."/>
            <person name="Shah S."/>
            <person name="Dougan E. K."/>
            <person name="Thang M."/>
            <person name="Chan C."/>
        </authorList>
    </citation>
    <scope>NUCLEOTIDE SEQUENCE [LARGE SCALE GENOMIC DNA]</scope>
</reference>
<evidence type="ECO:0000313" key="2">
    <source>
        <dbReference type="EMBL" id="CAK0839959.1"/>
    </source>
</evidence>
<name>A0ABN9T5S4_9DINO</name>
<dbReference type="EMBL" id="CAUYUJ010014337">
    <property type="protein sequence ID" value="CAK0839959.1"/>
    <property type="molecule type" value="Genomic_DNA"/>
</dbReference>
<proteinExistence type="predicted"/>
<gene>
    <name evidence="2" type="ORF">PCOR1329_LOCUS35509</name>
</gene>
<keyword evidence="1" id="KW-0812">Transmembrane</keyword>
<keyword evidence="1" id="KW-0472">Membrane</keyword>
<evidence type="ECO:0000313" key="3">
    <source>
        <dbReference type="Proteomes" id="UP001189429"/>
    </source>
</evidence>
<organism evidence="2 3">
    <name type="scientific">Prorocentrum cordatum</name>
    <dbReference type="NCBI Taxonomy" id="2364126"/>
    <lineage>
        <taxon>Eukaryota</taxon>
        <taxon>Sar</taxon>
        <taxon>Alveolata</taxon>
        <taxon>Dinophyceae</taxon>
        <taxon>Prorocentrales</taxon>
        <taxon>Prorocentraceae</taxon>
        <taxon>Prorocentrum</taxon>
    </lineage>
</organism>
<evidence type="ECO:0008006" key="4">
    <source>
        <dbReference type="Google" id="ProtNLM"/>
    </source>
</evidence>
<protein>
    <recommendedName>
        <fullName evidence="4">Transmembrane protein</fullName>
    </recommendedName>
</protein>
<keyword evidence="1" id="KW-1133">Transmembrane helix</keyword>
<feature type="transmembrane region" description="Helical" evidence="1">
    <location>
        <begin position="100"/>
        <end position="122"/>
    </location>
</feature>
<dbReference type="PANTHER" id="PTHR21385:SF0">
    <property type="entry name" value="RE51073P"/>
    <property type="match status" value="1"/>
</dbReference>